<evidence type="ECO:0000259" key="14">
    <source>
        <dbReference type="Pfam" id="PF20260"/>
    </source>
</evidence>
<keyword evidence="7 12" id="KW-0489">Methyltransferase</keyword>
<keyword evidence="16" id="KW-1185">Reference proteome</keyword>
<reference evidence="15" key="2">
    <citation type="submission" date="2022-01" db="EMBL/GenBank/DDBJ databases">
        <authorList>
            <person name="Zivanovic Y."/>
            <person name="Moreira D."/>
            <person name="Lopez-Garcia P."/>
        </authorList>
    </citation>
    <scope>NUCLEOTIDE SEQUENCE</scope>
    <source>
        <strain evidence="15">G9</strain>
    </source>
</reference>
<dbReference type="InterPro" id="IPR046886">
    <property type="entry name" value="RsmE_MTase_dom"/>
</dbReference>
<keyword evidence="5 12" id="KW-0963">Cytoplasm</keyword>
<evidence type="ECO:0000256" key="4">
    <source>
        <dbReference type="ARBA" id="ARBA00013673"/>
    </source>
</evidence>
<dbReference type="NCBIfam" id="TIGR00046">
    <property type="entry name" value="RsmE family RNA methyltransferase"/>
    <property type="match status" value="1"/>
</dbReference>
<dbReference type="InterPro" id="IPR015947">
    <property type="entry name" value="PUA-like_sf"/>
</dbReference>
<comment type="similarity">
    <text evidence="2 12">Belongs to the RNA methyltransferase RsmE family.</text>
</comment>
<evidence type="ECO:0000256" key="3">
    <source>
        <dbReference type="ARBA" id="ARBA00012328"/>
    </source>
</evidence>
<dbReference type="InterPro" id="IPR006700">
    <property type="entry name" value="RsmE"/>
</dbReference>
<dbReference type="EMBL" id="JAKKUT010000001">
    <property type="protein sequence ID" value="MDG2989435.1"/>
    <property type="molecule type" value="Genomic_DNA"/>
</dbReference>
<dbReference type="CDD" id="cd18084">
    <property type="entry name" value="RsmE-like"/>
    <property type="match status" value="1"/>
</dbReference>
<feature type="domain" description="Ribosomal RNA small subunit methyltransferase E methyltransferase" evidence="13">
    <location>
        <begin position="84"/>
        <end position="246"/>
    </location>
</feature>
<dbReference type="EC" id="2.1.1.193" evidence="3 12"/>
<keyword evidence="8 12" id="KW-0808">Transferase</keyword>
<accession>A0ABT6EX04</accession>
<evidence type="ECO:0000259" key="13">
    <source>
        <dbReference type="Pfam" id="PF04452"/>
    </source>
</evidence>
<dbReference type="Pfam" id="PF04452">
    <property type="entry name" value="Methyltrans_RNA"/>
    <property type="match status" value="1"/>
</dbReference>
<evidence type="ECO:0000256" key="12">
    <source>
        <dbReference type="PIRNR" id="PIRNR015601"/>
    </source>
</evidence>
<dbReference type="PIRSF" id="PIRSF015601">
    <property type="entry name" value="MTase_slr0722"/>
    <property type="match status" value="1"/>
</dbReference>
<comment type="catalytic activity">
    <reaction evidence="11 12">
        <text>uridine(1498) in 16S rRNA + S-adenosyl-L-methionine = N(3)-methyluridine(1498) in 16S rRNA + S-adenosyl-L-homocysteine + H(+)</text>
        <dbReference type="Rhea" id="RHEA:42920"/>
        <dbReference type="Rhea" id="RHEA-COMP:10283"/>
        <dbReference type="Rhea" id="RHEA-COMP:10284"/>
        <dbReference type="ChEBI" id="CHEBI:15378"/>
        <dbReference type="ChEBI" id="CHEBI:57856"/>
        <dbReference type="ChEBI" id="CHEBI:59789"/>
        <dbReference type="ChEBI" id="CHEBI:65315"/>
        <dbReference type="ChEBI" id="CHEBI:74502"/>
        <dbReference type="EC" id="2.1.1.193"/>
    </reaction>
</comment>
<protein>
    <recommendedName>
        <fullName evidence="4 12">Ribosomal RNA small subunit methyltransferase E</fullName>
        <ecNumber evidence="3 12">2.1.1.193</ecNumber>
    </recommendedName>
</protein>
<dbReference type="PANTHER" id="PTHR30027:SF3">
    <property type="entry name" value="16S RRNA (URACIL(1498)-N(3))-METHYLTRANSFERASE"/>
    <property type="match status" value="1"/>
</dbReference>
<evidence type="ECO:0000256" key="2">
    <source>
        <dbReference type="ARBA" id="ARBA00005528"/>
    </source>
</evidence>
<evidence type="ECO:0000256" key="9">
    <source>
        <dbReference type="ARBA" id="ARBA00022691"/>
    </source>
</evidence>
<dbReference type="GO" id="GO:0032259">
    <property type="term" value="P:methylation"/>
    <property type="evidence" value="ECO:0007669"/>
    <property type="project" value="UniProtKB-KW"/>
</dbReference>
<dbReference type="SUPFAM" id="SSF88697">
    <property type="entry name" value="PUA domain-like"/>
    <property type="match status" value="1"/>
</dbReference>
<dbReference type="Proteomes" id="UP001154265">
    <property type="component" value="Unassembled WGS sequence"/>
</dbReference>
<dbReference type="InterPro" id="IPR046887">
    <property type="entry name" value="RsmE_PUA-like"/>
</dbReference>
<evidence type="ECO:0000256" key="5">
    <source>
        <dbReference type="ARBA" id="ARBA00022490"/>
    </source>
</evidence>
<dbReference type="GO" id="GO:0008168">
    <property type="term" value="F:methyltransferase activity"/>
    <property type="evidence" value="ECO:0007669"/>
    <property type="project" value="UniProtKB-KW"/>
</dbReference>
<comment type="subcellular location">
    <subcellularLocation>
        <location evidence="1 12">Cytoplasm</location>
    </subcellularLocation>
</comment>
<dbReference type="NCBIfam" id="NF008697">
    <property type="entry name" value="PRK11713.4-1"/>
    <property type="match status" value="1"/>
</dbReference>
<evidence type="ECO:0000256" key="11">
    <source>
        <dbReference type="ARBA" id="ARBA00047944"/>
    </source>
</evidence>
<evidence type="ECO:0000256" key="10">
    <source>
        <dbReference type="ARBA" id="ARBA00025699"/>
    </source>
</evidence>
<keyword evidence="9 12" id="KW-0949">S-adenosyl-L-methionine</keyword>
<dbReference type="InterPro" id="IPR029026">
    <property type="entry name" value="tRNA_m1G_MTases_N"/>
</dbReference>
<gene>
    <name evidence="15" type="ORF">L3556_00590</name>
</gene>
<evidence type="ECO:0000256" key="6">
    <source>
        <dbReference type="ARBA" id="ARBA00022552"/>
    </source>
</evidence>
<evidence type="ECO:0000256" key="1">
    <source>
        <dbReference type="ARBA" id="ARBA00004496"/>
    </source>
</evidence>
<dbReference type="SUPFAM" id="SSF75217">
    <property type="entry name" value="alpha/beta knot"/>
    <property type="match status" value="1"/>
</dbReference>
<reference evidence="15" key="1">
    <citation type="journal article" date="2022" name="Genome Biol. Evol.">
        <title>A New Gene Family Diagnostic for Intracellular Biomineralization of Amorphous Ca Carbonates by Cyanobacteria.</title>
        <authorList>
            <person name="Benzerara K."/>
            <person name="Duprat E."/>
            <person name="Bitard-Feildel T."/>
            <person name="Caumes G."/>
            <person name="Cassier-Chauvat C."/>
            <person name="Chauvat F."/>
            <person name="Dezi M."/>
            <person name="Diop S.I."/>
            <person name="Gaschignard G."/>
            <person name="Gorgen S."/>
            <person name="Gugger M."/>
            <person name="Lopez-Garcia P."/>
            <person name="Millet M."/>
            <person name="Skouri-Panet F."/>
            <person name="Moreira D."/>
            <person name="Callebaut I."/>
        </authorList>
    </citation>
    <scope>NUCLEOTIDE SEQUENCE</scope>
    <source>
        <strain evidence="15">G9</strain>
    </source>
</reference>
<evidence type="ECO:0000313" key="16">
    <source>
        <dbReference type="Proteomes" id="UP001154265"/>
    </source>
</evidence>
<keyword evidence="6 12" id="KW-0698">rRNA processing</keyword>
<comment type="function">
    <text evidence="10 12">Specifically methylates the N3 position of the uracil ring of uridine 1498 (m3U1498) in 16S rRNA. Acts on the fully assembled 30S ribosomal subunit.</text>
</comment>
<comment type="caution">
    <text evidence="15">The sequence shown here is derived from an EMBL/GenBank/DDBJ whole genome shotgun (WGS) entry which is preliminary data.</text>
</comment>
<sequence>MSNQPQEKKIGANLQRLVIAPDQVRDDNLSLTSAQCHYLYRVLRLNPGDRFLAMDGQGQRWLSQLGGVGEPSRLLEAAPISTELGVSIVLCMALVKGNSLDLVIQEATELGVREIIPIRSDRSLLQPSASKYQRWQRIAQEAAEQSQRLWVPKISTAIALDEMLTFEGARYMAGLATDAIPLNRALDQGNTHAKNIKKIYIAIGPEGGWTSQEVEQAQRAGWQTVSLGRRTLRAVTAAIAALALISIHYDGEDFIE</sequence>
<proteinExistence type="inferred from homology"/>
<dbReference type="InterPro" id="IPR029028">
    <property type="entry name" value="Alpha/beta_knot_MTases"/>
</dbReference>
<organism evidence="15 16">
    <name type="scientific">Candidatus Synechococcus calcipolaris G9</name>
    <dbReference type="NCBI Taxonomy" id="1497997"/>
    <lineage>
        <taxon>Bacteria</taxon>
        <taxon>Bacillati</taxon>
        <taxon>Cyanobacteriota</taxon>
        <taxon>Cyanophyceae</taxon>
        <taxon>Synechococcales</taxon>
        <taxon>Synechococcaceae</taxon>
        <taxon>Synechococcus</taxon>
    </lineage>
</organism>
<name>A0ABT6EX04_9SYNE</name>
<evidence type="ECO:0000256" key="7">
    <source>
        <dbReference type="ARBA" id="ARBA00022603"/>
    </source>
</evidence>
<evidence type="ECO:0000256" key="8">
    <source>
        <dbReference type="ARBA" id="ARBA00022679"/>
    </source>
</evidence>
<dbReference type="Gene3D" id="3.40.1280.10">
    <property type="match status" value="1"/>
</dbReference>
<dbReference type="Pfam" id="PF20260">
    <property type="entry name" value="PUA_4"/>
    <property type="match status" value="1"/>
</dbReference>
<dbReference type="PANTHER" id="PTHR30027">
    <property type="entry name" value="RIBOSOMAL RNA SMALL SUBUNIT METHYLTRANSFERASE E"/>
    <property type="match status" value="1"/>
</dbReference>
<feature type="domain" description="Ribosomal RNA small subunit methyltransferase E PUA-like" evidence="14">
    <location>
        <begin position="31"/>
        <end position="67"/>
    </location>
</feature>
<evidence type="ECO:0000313" key="15">
    <source>
        <dbReference type="EMBL" id="MDG2989435.1"/>
    </source>
</evidence>
<dbReference type="RefSeq" id="WP_277865359.1">
    <property type="nucleotide sequence ID" value="NZ_JAKKUT010000001.1"/>
</dbReference>